<evidence type="ECO:0000256" key="4">
    <source>
        <dbReference type="ARBA" id="ARBA00012080"/>
    </source>
</evidence>
<evidence type="ECO:0000256" key="7">
    <source>
        <dbReference type="ARBA" id="ARBA00022857"/>
    </source>
</evidence>
<comment type="function">
    <text evidence="12">Catalyzes the reversible NADPH-dependent reductive amination of L-2-amino-6-oxopimelate, the acyclic form of L-tetrahydrodipicolinate, to generate the meso compound, D,L-2,6-diaminopimelate.</text>
</comment>
<comment type="catalytic activity">
    <reaction evidence="11 12">
        <text>meso-2,6-diaminopimelate + NADP(+) + H2O = (S)-2-amino-6-oxoheptanedioate + NH4(+) + NADPH + H(+)</text>
        <dbReference type="Rhea" id="RHEA:13561"/>
        <dbReference type="ChEBI" id="CHEBI:15377"/>
        <dbReference type="ChEBI" id="CHEBI:15378"/>
        <dbReference type="ChEBI" id="CHEBI:28938"/>
        <dbReference type="ChEBI" id="CHEBI:57783"/>
        <dbReference type="ChEBI" id="CHEBI:57791"/>
        <dbReference type="ChEBI" id="CHEBI:58349"/>
        <dbReference type="ChEBI" id="CHEBI:58556"/>
        <dbReference type="EC" id="1.4.1.16"/>
    </reaction>
</comment>
<dbReference type="InterPro" id="IPR010190">
    <property type="entry name" value="Diaminopimelate_DH_Ddh"/>
</dbReference>
<dbReference type="GO" id="GO:0019877">
    <property type="term" value="P:diaminopimelate biosynthetic process"/>
    <property type="evidence" value="ECO:0007669"/>
    <property type="project" value="UniProtKB-UniRule"/>
</dbReference>
<dbReference type="PIRSF" id="PIRSF025648">
    <property type="entry name" value="DDH"/>
    <property type="match status" value="1"/>
</dbReference>
<evidence type="ECO:0000256" key="13">
    <source>
        <dbReference type="PIRSR" id="PIRSR025648-1"/>
    </source>
</evidence>
<dbReference type="InterPro" id="IPR032094">
    <property type="entry name" value="Meso-DAP_DH_C"/>
</dbReference>
<dbReference type="SUPFAM" id="SSF51735">
    <property type="entry name" value="NAD(P)-binding Rossmann-fold domains"/>
    <property type="match status" value="1"/>
</dbReference>
<evidence type="ECO:0000259" key="14">
    <source>
        <dbReference type="Pfam" id="PF01408"/>
    </source>
</evidence>
<evidence type="ECO:0000256" key="1">
    <source>
        <dbReference type="ARBA" id="ARBA00004896"/>
    </source>
</evidence>
<dbReference type="UniPathway" id="UPA00034">
    <property type="reaction ID" value="UER00026"/>
</dbReference>
<dbReference type="GO" id="GO:0047850">
    <property type="term" value="F:diaminopimelate dehydrogenase activity"/>
    <property type="evidence" value="ECO:0007669"/>
    <property type="project" value="UniProtKB-UniRule"/>
</dbReference>
<dbReference type="EC" id="1.4.1.16" evidence="4 12"/>
<reference evidence="16 17" key="1">
    <citation type="submission" date="2017-04" db="EMBL/GenBank/DDBJ databases">
        <authorList>
            <person name="Afonso C.L."/>
            <person name="Miller P.J."/>
            <person name="Scott M.A."/>
            <person name="Spackman E."/>
            <person name="Goraichik I."/>
            <person name="Dimitrov K.M."/>
            <person name="Suarez D.L."/>
            <person name="Swayne D.E."/>
        </authorList>
    </citation>
    <scope>NUCLEOTIDE SEQUENCE [LARGE SCALE GENOMIC DNA]</scope>
    <source>
        <strain evidence="16 17">DSM 11270</strain>
    </source>
</reference>
<protein>
    <recommendedName>
        <fullName evidence="5 12">Meso-diaminopimelate D-dehydrogenase</fullName>
        <shortName evidence="12">DAPDH</shortName>
        <shortName evidence="12">Meso-DAP dehydrogenase</shortName>
        <ecNumber evidence="4 12">1.4.1.16</ecNumber>
    </recommendedName>
</protein>
<proteinExistence type="inferred from homology"/>
<keyword evidence="7 12" id="KW-0521">NADP</keyword>
<feature type="binding site" evidence="13">
    <location>
        <position position="183"/>
    </location>
    <ligand>
        <name>substrate</name>
    </ligand>
</feature>
<accession>A0A1W1VS17</accession>
<keyword evidence="9 12" id="KW-0560">Oxidoreductase</keyword>
<evidence type="ECO:0000313" key="17">
    <source>
        <dbReference type="Proteomes" id="UP000192731"/>
    </source>
</evidence>
<dbReference type="Gene3D" id="3.40.50.720">
    <property type="entry name" value="NAD(P)-binding Rossmann-like Domain"/>
    <property type="match status" value="1"/>
</dbReference>
<gene>
    <name evidence="16" type="ORF">SAMN00017405_1470</name>
</gene>
<comment type="pathway">
    <text evidence="1 12">Amino-acid biosynthesis; L-lysine biosynthesis via DAP pathway; DL-2,6-diaminopimelate from (S)-tetrahydrodipicolinate: step 1/1.</text>
</comment>
<feature type="binding site" evidence="13">
    <location>
        <begin position="121"/>
        <end position="125"/>
    </location>
    <ligand>
        <name>NADP(+)</name>
        <dbReference type="ChEBI" id="CHEBI:58349"/>
    </ligand>
</feature>
<feature type="domain" description="Gfo/Idh/MocA-like oxidoreductase N-terminal" evidence="14">
    <location>
        <begin position="4"/>
        <end position="88"/>
    </location>
</feature>
<feature type="binding site" evidence="13">
    <location>
        <position position="229"/>
    </location>
    <ligand>
        <name>substrate</name>
    </ligand>
</feature>
<evidence type="ECO:0000256" key="8">
    <source>
        <dbReference type="ARBA" id="ARBA00022915"/>
    </source>
</evidence>
<dbReference type="PANTHER" id="PTHR31873">
    <property type="entry name" value="L-ASPARTATE DEHYDROGENASE-RELATED"/>
    <property type="match status" value="1"/>
</dbReference>
<evidence type="ECO:0000256" key="5">
    <source>
        <dbReference type="ARBA" id="ARBA00021654"/>
    </source>
</evidence>
<dbReference type="Pfam" id="PF16654">
    <property type="entry name" value="DAPDH_C"/>
    <property type="match status" value="1"/>
</dbReference>
<dbReference type="CDD" id="cd02270">
    <property type="entry name" value="meso-DAPDH_N"/>
    <property type="match status" value="1"/>
</dbReference>
<keyword evidence="13" id="KW-0547">Nucleotide-binding</keyword>
<evidence type="ECO:0000256" key="11">
    <source>
        <dbReference type="ARBA" id="ARBA00052023"/>
    </source>
</evidence>
<dbReference type="GO" id="GO:0009089">
    <property type="term" value="P:lysine biosynthetic process via diaminopimelate"/>
    <property type="evidence" value="ECO:0007669"/>
    <property type="project" value="UniProtKB-UniRule"/>
</dbReference>
<sequence length="301" mass="32990">MEKIRVAIVGYGNIGKFAVEAVNEAPDMELVGVVRRPSSLSKPIPPELNNITVVSDIDELENVDVALISMPSRLVEETAVQLLNKGISTVDSFDIHSKIVDLRNNLNLIAQDNNSVAIISSGWDPGSDSMIRGIMEFMAPRGVTDTNFGPGMSMGHSVAVKAIEGVVDALSVTIPLGTGIHRRMVYIQIEPESNFDQIKENILKDPYFVNDETHVKLVPNVKDLIDVGHGVLMERKGVSGSTHNQLLKYEMRINNPALTSQIMVASARACLKQNPGSYTLIEIPIIDLIYGDREELIHKLV</sequence>
<dbReference type="OrthoDB" id="9779394at2"/>
<keyword evidence="6 12" id="KW-0028">Amino-acid biosynthesis</keyword>
<evidence type="ECO:0000256" key="6">
    <source>
        <dbReference type="ARBA" id="ARBA00022605"/>
    </source>
</evidence>
<comment type="similarity">
    <text evidence="2 12">Belongs to the diaminopimelate dehydrogenase family.</text>
</comment>
<comment type="subunit">
    <text evidence="3 12">Homodimer.</text>
</comment>
<evidence type="ECO:0000259" key="15">
    <source>
        <dbReference type="Pfam" id="PF16654"/>
    </source>
</evidence>
<dbReference type="SUPFAM" id="SSF55347">
    <property type="entry name" value="Glyceraldehyde-3-phosphate dehydrogenase-like, C-terminal domain"/>
    <property type="match status" value="1"/>
</dbReference>
<dbReference type="GO" id="GO:0000166">
    <property type="term" value="F:nucleotide binding"/>
    <property type="evidence" value="ECO:0007669"/>
    <property type="project" value="UniProtKB-KW"/>
</dbReference>
<dbReference type="Pfam" id="PF01408">
    <property type="entry name" value="GFO_IDH_MocA"/>
    <property type="match status" value="1"/>
</dbReference>
<name>A0A1W1VS17_DESTI</name>
<feature type="binding site" evidence="13">
    <location>
        <begin position="11"/>
        <end position="14"/>
    </location>
    <ligand>
        <name>NADP(+)</name>
        <dbReference type="ChEBI" id="CHEBI:58349"/>
    </ligand>
</feature>
<dbReference type="InterPro" id="IPR000683">
    <property type="entry name" value="Gfo/Idh/MocA-like_OxRdtase_N"/>
</dbReference>
<evidence type="ECO:0000313" key="16">
    <source>
        <dbReference type="EMBL" id="SMB96185.1"/>
    </source>
</evidence>
<dbReference type="NCBIfam" id="TIGR01921">
    <property type="entry name" value="DAP-DH"/>
    <property type="match status" value="1"/>
</dbReference>
<dbReference type="AlphaFoldDB" id="A0A1W1VS17"/>
<feature type="binding site" evidence="13">
    <location>
        <begin position="92"/>
        <end position="94"/>
    </location>
    <ligand>
        <name>NADP(+)</name>
        <dbReference type="ChEBI" id="CHEBI:58349"/>
    </ligand>
</feature>
<dbReference type="InterPro" id="IPR036291">
    <property type="entry name" value="NAD(P)-bd_dom_sf"/>
</dbReference>
<feature type="binding site" evidence="13">
    <location>
        <position position="173"/>
    </location>
    <ligand>
        <name>substrate</name>
    </ligand>
</feature>
<dbReference type="Proteomes" id="UP000192731">
    <property type="component" value="Unassembled WGS sequence"/>
</dbReference>
<dbReference type="PANTHER" id="PTHR31873:SF6">
    <property type="entry name" value="ASPARTATE DEHYDROGENASE DOMAIN-CONTAINING PROTEIN"/>
    <property type="match status" value="1"/>
</dbReference>
<dbReference type="RefSeq" id="WP_084054323.1">
    <property type="nucleotide sequence ID" value="NZ_FWWT01000023.1"/>
</dbReference>
<organism evidence="16 17">
    <name type="scientific">Desulfonispora thiosulfatigenes DSM 11270</name>
    <dbReference type="NCBI Taxonomy" id="656914"/>
    <lineage>
        <taxon>Bacteria</taxon>
        <taxon>Bacillati</taxon>
        <taxon>Bacillota</taxon>
        <taxon>Clostridia</taxon>
        <taxon>Eubacteriales</taxon>
        <taxon>Peptococcaceae</taxon>
        <taxon>Desulfonispora</taxon>
    </lineage>
</organism>
<feature type="domain" description="Meso-diaminopimelate D-dehydrogenase C-terminal" evidence="15">
    <location>
        <begin position="122"/>
        <end position="176"/>
    </location>
</feature>
<evidence type="ECO:0000256" key="10">
    <source>
        <dbReference type="ARBA" id="ARBA00023154"/>
    </source>
</evidence>
<evidence type="ECO:0000256" key="12">
    <source>
        <dbReference type="PIRNR" id="PIRNR025648"/>
    </source>
</evidence>
<keyword evidence="10 12" id="KW-0457">Lysine biosynthesis</keyword>
<evidence type="ECO:0000256" key="3">
    <source>
        <dbReference type="ARBA" id="ARBA00011738"/>
    </source>
</evidence>
<feature type="binding site" evidence="13">
    <location>
        <position position="255"/>
    </location>
    <ligand>
        <name>substrate</name>
    </ligand>
</feature>
<evidence type="ECO:0000256" key="2">
    <source>
        <dbReference type="ARBA" id="ARBA00007442"/>
    </source>
</evidence>
<keyword evidence="8 12" id="KW-0220">Diaminopimelate biosynthesis</keyword>
<dbReference type="EMBL" id="FWWT01000023">
    <property type="protein sequence ID" value="SMB96185.1"/>
    <property type="molecule type" value="Genomic_DNA"/>
</dbReference>
<evidence type="ECO:0000256" key="9">
    <source>
        <dbReference type="ARBA" id="ARBA00023002"/>
    </source>
</evidence>
<keyword evidence="17" id="KW-1185">Reference proteome</keyword>
<dbReference type="STRING" id="656914.SAMN00017405_1470"/>
<dbReference type="Gene3D" id="3.30.360.10">
    <property type="entry name" value="Dihydrodipicolinate Reductase, domain 2"/>
    <property type="match status" value="1"/>
</dbReference>